<feature type="domain" description="Retrotransposon gag" evidence="2">
    <location>
        <begin position="205"/>
        <end position="294"/>
    </location>
</feature>
<sequence length="612" mass="67320">MNTQGSPSIPTIEAVRRSLRVIETGGNPTPRSPLSDAPSQNTEPRVVPLAQNTSIPAPEAIPIPTPPQVREMQVEIERLRAQLRAKEASQINAPGSSRGPVTNNQERVAAHGSVNEPPNGMSAPVGLIAPSLSANLLEPSPGHGVVTSTGIGGPLSRIVQDEPYPSNLHLPSLPEYYGTTDPEDHLCSFQILMPLIGASDATMCKIFPATLRGDARRWYSKLQDGIISSFFEFATLFICKFYAQKKQPISIHQLLSIRQRDDETLKAYYTRYSNIAIGLTSISTEIATNALMRGTINTDLYASLAKRAPHNTMELQEQVSKYIDLEEALQEVSRAGSKRKQETSSQDSRRQRQAPAAEGRNSSQNSRREDTQLQQSYTPLNRSRQAILHIIREKKIPITQPPPVMRVSGKGQQFYCEFHRCTGHDTESCYTLKHSIERLIQRGYLRDFVKNIRPPILPSPPIIDKGKAPQGSESVLGNVPVIHGGVKLTEQVGSRSTGALRLVGSASTTQIPISFDDRDLEDIEYPHDDALVIKAVIANYSVQRVLIDGGSSADLLFYPAFKSMGLQLNKCHPPSIYLVGFSGNQVPVLGILPLQVRIGNNQQTVENTINFH</sequence>
<name>A0AAV2E4R0_9ROSI</name>
<dbReference type="CDD" id="cd00303">
    <property type="entry name" value="retropepsin_like"/>
    <property type="match status" value="1"/>
</dbReference>
<accession>A0AAV2E4R0</accession>
<evidence type="ECO:0000313" key="3">
    <source>
        <dbReference type="EMBL" id="CAL1380850.1"/>
    </source>
</evidence>
<dbReference type="Proteomes" id="UP001497516">
    <property type="component" value="Chromosome 4"/>
</dbReference>
<feature type="region of interest" description="Disordered" evidence="1">
    <location>
        <begin position="333"/>
        <end position="379"/>
    </location>
</feature>
<dbReference type="EMBL" id="OZ034817">
    <property type="protein sequence ID" value="CAL1380850.1"/>
    <property type="molecule type" value="Genomic_DNA"/>
</dbReference>
<dbReference type="PANTHER" id="PTHR33223:SF10">
    <property type="entry name" value="AMINOTRANSFERASE-LIKE PLANT MOBILE DOMAIN-CONTAINING PROTEIN"/>
    <property type="match status" value="1"/>
</dbReference>
<dbReference type="Pfam" id="PF03732">
    <property type="entry name" value="Retrotrans_gag"/>
    <property type="match status" value="1"/>
</dbReference>
<dbReference type="AlphaFoldDB" id="A0AAV2E4R0"/>
<feature type="compositionally biased region" description="Basic and acidic residues" evidence="1">
    <location>
        <begin position="339"/>
        <end position="350"/>
    </location>
</feature>
<organism evidence="3 4">
    <name type="scientific">Linum trigynum</name>
    <dbReference type="NCBI Taxonomy" id="586398"/>
    <lineage>
        <taxon>Eukaryota</taxon>
        <taxon>Viridiplantae</taxon>
        <taxon>Streptophyta</taxon>
        <taxon>Embryophyta</taxon>
        <taxon>Tracheophyta</taxon>
        <taxon>Spermatophyta</taxon>
        <taxon>Magnoliopsida</taxon>
        <taxon>eudicotyledons</taxon>
        <taxon>Gunneridae</taxon>
        <taxon>Pentapetalae</taxon>
        <taxon>rosids</taxon>
        <taxon>fabids</taxon>
        <taxon>Malpighiales</taxon>
        <taxon>Linaceae</taxon>
        <taxon>Linum</taxon>
    </lineage>
</organism>
<protein>
    <recommendedName>
        <fullName evidence="2">Retrotransposon gag domain-containing protein</fullName>
    </recommendedName>
</protein>
<evidence type="ECO:0000313" key="4">
    <source>
        <dbReference type="Proteomes" id="UP001497516"/>
    </source>
</evidence>
<reference evidence="3 4" key="1">
    <citation type="submission" date="2024-04" db="EMBL/GenBank/DDBJ databases">
        <authorList>
            <person name="Fracassetti M."/>
        </authorList>
    </citation>
    <scope>NUCLEOTIDE SEQUENCE [LARGE SCALE GENOMIC DNA]</scope>
</reference>
<keyword evidence="4" id="KW-1185">Reference proteome</keyword>
<dbReference type="PANTHER" id="PTHR33223">
    <property type="entry name" value="CCHC-TYPE DOMAIN-CONTAINING PROTEIN"/>
    <property type="match status" value="1"/>
</dbReference>
<feature type="region of interest" description="Disordered" evidence="1">
    <location>
        <begin position="1"/>
        <end position="45"/>
    </location>
</feature>
<evidence type="ECO:0000256" key="1">
    <source>
        <dbReference type="SAM" id="MobiDB-lite"/>
    </source>
</evidence>
<proteinExistence type="predicted"/>
<gene>
    <name evidence="3" type="ORF">LTRI10_LOCUS22266</name>
</gene>
<evidence type="ECO:0000259" key="2">
    <source>
        <dbReference type="Pfam" id="PF03732"/>
    </source>
</evidence>
<dbReference type="InterPro" id="IPR005162">
    <property type="entry name" value="Retrotrans_gag_dom"/>
</dbReference>